<feature type="domain" description="Glycosyltransferase 2-like" evidence="1">
    <location>
        <begin position="22"/>
        <end position="118"/>
    </location>
</feature>
<dbReference type="Gene3D" id="3.90.550.10">
    <property type="entry name" value="Spore Coat Polysaccharide Biosynthesis Protein SpsA, Chain A"/>
    <property type="match status" value="1"/>
</dbReference>
<evidence type="ECO:0000313" key="2">
    <source>
        <dbReference type="Proteomes" id="UP000095283"/>
    </source>
</evidence>
<evidence type="ECO:0000313" key="3">
    <source>
        <dbReference type="WBParaSite" id="Hba_07022"/>
    </source>
</evidence>
<dbReference type="PANTHER" id="PTHR22916:SF3">
    <property type="entry name" value="UDP-GLCNAC:BETAGAL BETA-1,3-N-ACETYLGLUCOSAMINYLTRANSFERASE-LIKE PROTEIN 1"/>
    <property type="match status" value="1"/>
</dbReference>
<dbReference type="PANTHER" id="PTHR22916">
    <property type="entry name" value="GLYCOSYLTRANSFERASE"/>
    <property type="match status" value="1"/>
</dbReference>
<evidence type="ECO:0000259" key="1">
    <source>
        <dbReference type="Pfam" id="PF00535"/>
    </source>
</evidence>
<reference evidence="3" key="1">
    <citation type="submission" date="2016-11" db="UniProtKB">
        <authorList>
            <consortium name="WormBaseParasite"/>
        </authorList>
    </citation>
    <scope>IDENTIFICATION</scope>
</reference>
<dbReference type="Proteomes" id="UP000095283">
    <property type="component" value="Unplaced"/>
</dbReference>
<dbReference type="InterPro" id="IPR001173">
    <property type="entry name" value="Glyco_trans_2-like"/>
</dbReference>
<dbReference type="SUPFAM" id="SSF53448">
    <property type="entry name" value="Nucleotide-diphospho-sugar transferases"/>
    <property type="match status" value="1"/>
</dbReference>
<accession>A0A1I7WPF7</accession>
<dbReference type="AlphaFoldDB" id="A0A1I7WPF7"/>
<keyword evidence="2" id="KW-1185">Reference proteome</keyword>
<dbReference type="GO" id="GO:0016758">
    <property type="term" value="F:hexosyltransferase activity"/>
    <property type="evidence" value="ECO:0007669"/>
    <property type="project" value="UniProtKB-ARBA"/>
</dbReference>
<proteinExistence type="predicted"/>
<name>A0A1I7WPF7_HETBA</name>
<dbReference type="WBParaSite" id="Hba_07022">
    <property type="protein sequence ID" value="Hba_07022"/>
    <property type="gene ID" value="Hba_07022"/>
</dbReference>
<dbReference type="InterPro" id="IPR029044">
    <property type="entry name" value="Nucleotide-diphossugar_trans"/>
</dbReference>
<protein>
    <submittedName>
        <fullName evidence="3">Glyco_trans_2-like domain-containing protein</fullName>
    </submittedName>
</protein>
<organism evidence="2 3">
    <name type="scientific">Heterorhabditis bacteriophora</name>
    <name type="common">Entomopathogenic nematode worm</name>
    <dbReference type="NCBI Taxonomy" id="37862"/>
    <lineage>
        <taxon>Eukaryota</taxon>
        <taxon>Metazoa</taxon>
        <taxon>Ecdysozoa</taxon>
        <taxon>Nematoda</taxon>
        <taxon>Chromadorea</taxon>
        <taxon>Rhabditida</taxon>
        <taxon>Rhabditina</taxon>
        <taxon>Rhabditomorpha</taxon>
        <taxon>Strongyloidea</taxon>
        <taxon>Heterorhabditidae</taxon>
        <taxon>Heterorhabditis</taxon>
    </lineage>
</organism>
<dbReference type="Pfam" id="PF00535">
    <property type="entry name" value="Glycos_transf_2"/>
    <property type="match status" value="1"/>
</dbReference>
<sequence>MGDKGKEMKLDQNLIYEDISVICIYDDGSTDTTSDYIRRFLPMFAAQGIHVLYKIGIVSRGVGFAKNRAAEMGRGRFLCFCDADDVSMPDRIQKQYDRANALESNGGLVFLGSGFRRDPIKSTERYTRWANGLFKDDLRIQVHTSHGPTLIAPTWFISRMLYTILGGFEEKYQSGFPEDLEFFIVPSIQKM</sequence>